<evidence type="ECO:0000256" key="3">
    <source>
        <dbReference type="ARBA" id="ARBA00022516"/>
    </source>
</evidence>
<dbReference type="Gene3D" id="3.40.718.10">
    <property type="entry name" value="Isopropylmalate Dehydrogenase"/>
    <property type="match status" value="1"/>
</dbReference>
<dbReference type="InterPro" id="IPR012281">
    <property type="entry name" value="Phospholipid_synth_PlsX-like"/>
</dbReference>
<dbReference type="SUPFAM" id="SSF53659">
    <property type="entry name" value="Isocitrate/Isopropylmalate dehydrogenase-like"/>
    <property type="match status" value="1"/>
</dbReference>
<keyword evidence="12" id="KW-1185">Reference proteome</keyword>
<dbReference type="OrthoDB" id="9806408at2"/>
<comment type="subunit">
    <text evidence="9 10">Homodimer. Probably interacts with PlsY.</text>
</comment>
<keyword evidence="7 10" id="KW-1208">Phospholipid metabolism</keyword>
<dbReference type="STRING" id="52689.AKG39_11030"/>
<comment type="function">
    <text evidence="10">Catalyzes the reversible formation of acyl-phosphate (acyl-PO(4)) from acyl-[acyl-carrier-protein] (acyl-ACP). This enzyme utilizes acyl-ACP as fatty acyl donor, but not acyl-CoA.</text>
</comment>
<reference evidence="12" key="1">
    <citation type="submission" date="2015-07" db="EMBL/GenBank/DDBJ databases">
        <title>Draft genome sequence of Acetobacterium bakii DSM 8293, a potential psychrophilic chemical producer through syngas fermentation.</title>
        <authorList>
            <person name="Song Y."/>
            <person name="Hwang S."/>
            <person name="Cho B.-K."/>
        </authorList>
    </citation>
    <scope>NUCLEOTIDE SEQUENCE [LARGE SCALE GENOMIC DNA]</scope>
    <source>
        <strain evidence="12">DSM 8239</strain>
    </source>
</reference>
<dbReference type="HAMAP" id="MF_00019">
    <property type="entry name" value="PlsX"/>
    <property type="match status" value="1"/>
</dbReference>
<evidence type="ECO:0000256" key="8">
    <source>
        <dbReference type="ARBA" id="ARBA00024069"/>
    </source>
</evidence>
<protein>
    <recommendedName>
        <fullName evidence="8 10">Phosphate acyltransferase</fullName>
        <ecNumber evidence="8 10">2.3.1.274</ecNumber>
    </recommendedName>
    <alternativeName>
        <fullName evidence="10">Acyl-ACP phosphotransacylase</fullName>
    </alternativeName>
    <alternativeName>
        <fullName evidence="10">Acyl-[acyl-carrier-protein]--phosphate acyltransferase</fullName>
    </alternativeName>
    <alternativeName>
        <fullName evidence="10">Phosphate-acyl-ACP acyltransferase</fullName>
    </alternativeName>
</protein>
<gene>
    <name evidence="10" type="primary">plsX</name>
    <name evidence="11" type="ORF">AKG39_11030</name>
</gene>
<comment type="similarity">
    <text evidence="10">Belongs to the PlsX family.</text>
</comment>
<evidence type="ECO:0000256" key="2">
    <source>
        <dbReference type="ARBA" id="ARBA00022490"/>
    </source>
</evidence>
<dbReference type="GO" id="GO:0043811">
    <property type="term" value="F:phosphate:acyl-[acyl carrier protein] acyltransferase activity"/>
    <property type="evidence" value="ECO:0007669"/>
    <property type="project" value="UniProtKB-UniRule"/>
</dbReference>
<dbReference type="UniPathway" id="UPA00085"/>
<dbReference type="AlphaFoldDB" id="A0A0L6TZC1"/>
<name>A0A0L6TZC1_9FIRM</name>
<dbReference type="Proteomes" id="UP000036873">
    <property type="component" value="Unassembled WGS sequence"/>
</dbReference>
<evidence type="ECO:0000256" key="10">
    <source>
        <dbReference type="HAMAP-Rule" id="MF_00019"/>
    </source>
</evidence>
<dbReference type="InterPro" id="IPR003664">
    <property type="entry name" value="FA_synthesis"/>
</dbReference>
<dbReference type="NCBIfam" id="TIGR00182">
    <property type="entry name" value="plsX"/>
    <property type="match status" value="1"/>
</dbReference>
<organism evidence="11 12">
    <name type="scientific">Acetobacterium bakii</name>
    <dbReference type="NCBI Taxonomy" id="52689"/>
    <lineage>
        <taxon>Bacteria</taxon>
        <taxon>Bacillati</taxon>
        <taxon>Bacillota</taxon>
        <taxon>Clostridia</taxon>
        <taxon>Eubacteriales</taxon>
        <taxon>Eubacteriaceae</taxon>
        <taxon>Acetobacterium</taxon>
    </lineage>
</organism>
<dbReference type="PATRIC" id="fig|52689.4.peg.1430"/>
<sequence>MNIFLDAMGGDHAPFEIVKGAIDAVNEYGVALTLVGREEAIKAELSKYTYPEDKITILHAETVISSGEEPAMAIRRKTDSSLVVALEAMKTLENPVLISAGSTGALLAGGLLKLGRIKGIKRPALAATLPKSDGVFLLIDTGANTDCKPEYLVQFAQLGKIYSENVLGKMNPSIGLINIGVEAKKGNSLVKAAYELLEAGDFNFSGNVEARDIPETEADILVCDGFTGNIVLKLTEGVAAYLLKGIKTSITSNTKGKIGGLLIKKNLKEFKKKFDYAEYGGAPFLGVKGGIIKAHGSSDAFAIKNAVRQSIKFIENDVLQKITENAKKMEV</sequence>
<dbReference type="Pfam" id="PF02504">
    <property type="entry name" value="FA_synthesis"/>
    <property type="match status" value="1"/>
</dbReference>
<keyword evidence="2 10" id="KW-0963">Cytoplasm</keyword>
<dbReference type="PANTHER" id="PTHR30100">
    <property type="entry name" value="FATTY ACID/PHOSPHOLIPID SYNTHESIS PROTEIN PLSX"/>
    <property type="match status" value="1"/>
</dbReference>
<evidence type="ECO:0000256" key="9">
    <source>
        <dbReference type="ARBA" id="ARBA00046608"/>
    </source>
</evidence>
<comment type="caution">
    <text evidence="11">The sequence shown here is derived from an EMBL/GenBank/DDBJ whole genome shotgun (WGS) entry which is preliminary data.</text>
</comment>
<keyword evidence="4 10" id="KW-0808">Transferase</keyword>
<comment type="pathway">
    <text evidence="10">Lipid metabolism; phospholipid metabolism.</text>
</comment>
<evidence type="ECO:0000256" key="1">
    <source>
        <dbReference type="ARBA" id="ARBA00001232"/>
    </source>
</evidence>
<evidence type="ECO:0000313" key="12">
    <source>
        <dbReference type="Proteomes" id="UP000036873"/>
    </source>
</evidence>
<dbReference type="GO" id="GO:0005737">
    <property type="term" value="C:cytoplasm"/>
    <property type="evidence" value="ECO:0007669"/>
    <property type="project" value="UniProtKB-SubCell"/>
</dbReference>
<dbReference type="GO" id="GO:0006633">
    <property type="term" value="P:fatty acid biosynthetic process"/>
    <property type="evidence" value="ECO:0007669"/>
    <property type="project" value="UniProtKB-UniRule"/>
</dbReference>
<dbReference type="PANTHER" id="PTHR30100:SF1">
    <property type="entry name" value="PHOSPHATE ACYLTRANSFERASE"/>
    <property type="match status" value="1"/>
</dbReference>
<keyword evidence="3 10" id="KW-0444">Lipid biosynthesis</keyword>
<keyword evidence="6 10" id="KW-0594">Phospholipid biosynthesis</keyword>
<dbReference type="RefSeq" id="WP_050740570.1">
    <property type="nucleotide sequence ID" value="NZ_LGYO01000027.1"/>
</dbReference>
<evidence type="ECO:0000256" key="5">
    <source>
        <dbReference type="ARBA" id="ARBA00023098"/>
    </source>
</evidence>
<keyword evidence="11" id="KW-0012">Acyltransferase</keyword>
<evidence type="ECO:0000256" key="4">
    <source>
        <dbReference type="ARBA" id="ARBA00022679"/>
    </source>
</evidence>
<evidence type="ECO:0000256" key="6">
    <source>
        <dbReference type="ARBA" id="ARBA00023209"/>
    </source>
</evidence>
<evidence type="ECO:0000256" key="7">
    <source>
        <dbReference type="ARBA" id="ARBA00023264"/>
    </source>
</evidence>
<dbReference type="PIRSF" id="PIRSF002465">
    <property type="entry name" value="Phsphlp_syn_PlsX"/>
    <property type="match status" value="1"/>
</dbReference>
<proteinExistence type="inferred from homology"/>
<evidence type="ECO:0000313" key="11">
    <source>
        <dbReference type="EMBL" id="KNZ41626.1"/>
    </source>
</evidence>
<dbReference type="EC" id="2.3.1.274" evidence="8 10"/>
<accession>A0A0L6TZC1</accession>
<comment type="subcellular location">
    <subcellularLocation>
        <location evidence="10">Cytoplasm</location>
    </subcellularLocation>
    <text evidence="10">Associated with the membrane possibly through PlsY.</text>
</comment>
<dbReference type="GO" id="GO:0008654">
    <property type="term" value="P:phospholipid biosynthetic process"/>
    <property type="evidence" value="ECO:0007669"/>
    <property type="project" value="UniProtKB-KW"/>
</dbReference>
<dbReference type="EMBL" id="LGYO01000027">
    <property type="protein sequence ID" value="KNZ41626.1"/>
    <property type="molecule type" value="Genomic_DNA"/>
</dbReference>
<comment type="catalytic activity">
    <reaction evidence="1 10">
        <text>a fatty acyl-[ACP] + phosphate = an acyl phosphate + holo-[ACP]</text>
        <dbReference type="Rhea" id="RHEA:42292"/>
        <dbReference type="Rhea" id="RHEA-COMP:9685"/>
        <dbReference type="Rhea" id="RHEA-COMP:14125"/>
        <dbReference type="ChEBI" id="CHEBI:43474"/>
        <dbReference type="ChEBI" id="CHEBI:59918"/>
        <dbReference type="ChEBI" id="CHEBI:64479"/>
        <dbReference type="ChEBI" id="CHEBI:138651"/>
        <dbReference type="EC" id="2.3.1.274"/>
    </reaction>
</comment>
<keyword evidence="5 10" id="KW-0443">Lipid metabolism</keyword>